<name>A0ABD4TJ01_9EURY</name>
<organism evidence="3 4">
    <name type="scientific">Methanocalculus taiwanensis</name>
    <dbReference type="NCBI Taxonomy" id="106207"/>
    <lineage>
        <taxon>Archaea</taxon>
        <taxon>Methanobacteriati</taxon>
        <taxon>Methanobacteriota</taxon>
        <taxon>Stenosarchaea group</taxon>
        <taxon>Methanomicrobia</taxon>
        <taxon>Methanomicrobiales</taxon>
        <taxon>Methanocalculaceae</taxon>
        <taxon>Methanocalculus</taxon>
    </lineage>
</organism>
<evidence type="ECO:0000313" key="3">
    <source>
        <dbReference type="EMBL" id="MCQ1537738.1"/>
    </source>
</evidence>
<protein>
    <recommendedName>
        <fullName evidence="5">DUF4129 domain-containing protein</fullName>
    </recommendedName>
</protein>
<dbReference type="EMBL" id="VOTZ01000002">
    <property type="protein sequence ID" value="MCQ1537738.1"/>
    <property type="molecule type" value="Genomic_DNA"/>
</dbReference>
<dbReference type="Proteomes" id="UP001524383">
    <property type="component" value="Unassembled WGS sequence"/>
</dbReference>
<sequence length="598" mass="67119">MKKKSRAQTLRLPAIALVACICILLILPHTATPALYTPKMDAETDLHDRVSVLRQATQDNSGVILPLMEDIFSSSGTLVLNLNVKDFNSAQRDLDQYLAQTRQFDNLVIRLDMSQSDLEEWKRLNAQNKDDLMALFEDTQRFSELKQLEIKYRDADNPDMLYSIMYEGEALKSKIKETVASYESRSEKMVSVSEKFGVKTEAYEESVRNTKTISEDVEEEQEERSVVIQREVPRKEPLRLHLGIEPFEVRYGDILTISGRITGTDKRVVSLYLDSRPFINLTAAADGTFLHKYQIDKIRTGMHTLYATMEGAYSDVRSFQVIRSETNLILQHTGETQVSGQLMSRDRPVSGAPIRILSAGKQIATPTTNANGGFVTTLKLAIGKHHIVAVFDEAAYPLERFESDEVVIIIKTPEEPPSLIPFIQKKPVNEDEDTPDNTYLFIITALFVGGAAGYFYLKRRSTGTASPLPEEIPTQIEETPPEPEEPEESPLEDVEEETIIIDGILEAPDPALEAYHKLQESDLPAALRSLFLGLAQQAGIENPLTATAGDIRQTRAADTVLHAWLAAYELVLYGGQIPDAGDRQWLVDTYQRLRDERG</sequence>
<feature type="region of interest" description="Disordered" evidence="1">
    <location>
        <begin position="464"/>
        <end position="492"/>
    </location>
</feature>
<keyword evidence="4" id="KW-1185">Reference proteome</keyword>
<dbReference type="AlphaFoldDB" id="A0ABD4TJ01"/>
<evidence type="ECO:0000256" key="1">
    <source>
        <dbReference type="SAM" id="MobiDB-lite"/>
    </source>
</evidence>
<feature type="compositionally biased region" description="Low complexity" evidence="1">
    <location>
        <begin position="467"/>
        <end position="478"/>
    </location>
</feature>
<proteinExistence type="predicted"/>
<feature type="transmembrane region" description="Helical" evidence="2">
    <location>
        <begin position="439"/>
        <end position="457"/>
    </location>
</feature>
<gene>
    <name evidence="3" type="ORF">FTO68_01860</name>
</gene>
<comment type="caution">
    <text evidence="3">The sequence shown here is derived from an EMBL/GenBank/DDBJ whole genome shotgun (WGS) entry which is preliminary data.</text>
</comment>
<evidence type="ECO:0008006" key="5">
    <source>
        <dbReference type="Google" id="ProtNLM"/>
    </source>
</evidence>
<keyword evidence="2" id="KW-1133">Transmembrane helix</keyword>
<evidence type="ECO:0000256" key="2">
    <source>
        <dbReference type="SAM" id="Phobius"/>
    </source>
</evidence>
<reference evidence="3 4" key="1">
    <citation type="submission" date="2019-08" db="EMBL/GenBank/DDBJ databases">
        <authorList>
            <person name="Chen S.-C."/>
            <person name="Lai M.-C."/>
            <person name="You Y.-T."/>
        </authorList>
    </citation>
    <scope>NUCLEOTIDE SEQUENCE [LARGE SCALE GENOMIC DNA]</scope>
    <source>
        <strain evidence="3 4">P2F9704a</strain>
    </source>
</reference>
<accession>A0ABD4TJ01</accession>
<feature type="compositionally biased region" description="Acidic residues" evidence="1">
    <location>
        <begin position="479"/>
        <end position="492"/>
    </location>
</feature>
<dbReference type="RefSeq" id="WP_255331648.1">
    <property type="nucleotide sequence ID" value="NZ_VOTZ01000002.1"/>
</dbReference>
<keyword evidence="2" id="KW-0472">Membrane</keyword>
<evidence type="ECO:0000313" key="4">
    <source>
        <dbReference type="Proteomes" id="UP001524383"/>
    </source>
</evidence>
<keyword evidence="2" id="KW-0812">Transmembrane</keyword>